<reference evidence="2" key="1">
    <citation type="submission" date="2021-01" db="EMBL/GenBank/DDBJ databases">
        <authorList>
            <person name="Corre E."/>
            <person name="Pelletier E."/>
            <person name="Niang G."/>
            <person name="Scheremetjew M."/>
            <person name="Finn R."/>
            <person name="Kale V."/>
            <person name="Holt S."/>
            <person name="Cochrane G."/>
            <person name="Meng A."/>
            <person name="Brown T."/>
            <person name="Cohen L."/>
        </authorList>
    </citation>
    <scope>NUCLEOTIDE SEQUENCE</scope>
    <source>
        <strain evidence="2">CCMP826</strain>
    </source>
</reference>
<feature type="domain" description="EF-1-gamma C-terminal" evidence="1">
    <location>
        <begin position="4"/>
        <end position="113"/>
    </location>
</feature>
<dbReference type="InterPro" id="IPR036433">
    <property type="entry name" value="EF1B_G_C_sf"/>
</dbReference>
<dbReference type="PANTHER" id="PTHR43986:SF1">
    <property type="entry name" value="ELONGATION FACTOR 1-GAMMA"/>
    <property type="match status" value="1"/>
</dbReference>
<dbReference type="SMART" id="SM01183">
    <property type="entry name" value="EF1G"/>
    <property type="match status" value="1"/>
</dbReference>
<dbReference type="SUPFAM" id="SSF89942">
    <property type="entry name" value="eEF1-gamma domain"/>
    <property type="match status" value="1"/>
</dbReference>
<evidence type="ECO:0000313" key="2">
    <source>
        <dbReference type="EMBL" id="CAD9516928.1"/>
    </source>
</evidence>
<dbReference type="GO" id="GO:0005737">
    <property type="term" value="C:cytoplasm"/>
    <property type="evidence" value="ECO:0007669"/>
    <property type="project" value="TreeGrafter"/>
</dbReference>
<organism evidence="2">
    <name type="scientific">Helicotheca tamesis</name>
    <dbReference type="NCBI Taxonomy" id="374047"/>
    <lineage>
        <taxon>Eukaryota</taxon>
        <taxon>Sar</taxon>
        <taxon>Stramenopiles</taxon>
        <taxon>Ochrophyta</taxon>
        <taxon>Bacillariophyta</taxon>
        <taxon>Mediophyceae</taxon>
        <taxon>Lithodesmiophycidae</taxon>
        <taxon>Lithodesmiales</taxon>
        <taxon>Lithodesmiaceae</taxon>
        <taxon>Helicotheca</taxon>
    </lineage>
</organism>
<proteinExistence type="predicted"/>
<evidence type="ECO:0000259" key="1">
    <source>
        <dbReference type="SMART" id="SM01183"/>
    </source>
</evidence>
<dbReference type="Gene3D" id="3.30.70.1010">
    <property type="entry name" value="Translation elongation factor EF1B, gamma chain, conserved domain"/>
    <property type="match status" value="1"/>
</dbReference>
<protein>
    <recommendedName>
        <fullName evidence="1">EF-1-gamma C-terminal domain-containing protein</fullName>
    </recommendedName>
</protein>
<dbReference type="GO" id="GO:0003746">
    <property type="term" value="F:translation elongation factor activity"/>
    <property type="evidence" value="ECO:0007669"/>
    <property type="project" value="InterPro"/>
</dbReference>
<dbReference type="InterPro" id="IPR001662">
    <property type="entry name" value="EF1B_G_C"/>
</dbReference>
<dbReference type="InterPro" id="IPR050802">
    <property type="entry name" value="EF-GSTs"/>
</dbReference>
<gene>
    <name evidence="2" type="ORF">HTAM1171_LOCUS11645</name>
</gene>
<dbReference type="Pfam" id="PF00647">
    <property type="entry name" value="EF1G"/>
    <property type="match status" value="1"/>
</dbReference>
<dbReference type="AlphaFoldDB" id="A0A7S2IE41"/>
<name>A0A7S2IE41_9STRA</name>
<sequence length="167" mass="18523">MAEKQDNEASAATTCTPEGASVMKAWKSRYGELENKNDLMESFWSLYDPDCTSIWTMSYDEADSNENLEETIGYVKNLLAQPGMEGVRGDCFCLVHTLESLEIEGIWFFNGPDPEVLFGANPETSWYTFKQMGPAATDGVKQAVTEMMAPADSQLNGKAIKDTQVFC</sequence>
<dbReference type="PANTHER" id="PTHR43986">
    <property type="entry name" value="ELONGATION FACTOR 1-GAMMA"/>
    <property type="match status" value="1"/>
</dbReference>
<dbReference type="EMBL" id="HBGV01018820">
    <property type="protein sequence ID" value="CAD9516928.1"/>
    <property type="molecule type" value="Transcribed_RNA"/>
</dbReference>
<dbReference type="GO" id="GO:0005634">
    <property type="term" value="C:nucleus"/>
    <property type="evidence" value="ECO:0007669"/>
    <property type="project" value="TreeGrafter"/>
</dbReference>
<accession>A0A7S2IE41</accession>